<dbReference type="InterPro" id="IPR002903">
    <property type="entry name" value="RsmH"/>
</dbReference>
<dbReference type="EC" id="2.1.1.199" evidence="6"/>
<protein>
    <recommendedName>
        <fullName evidence="6">Ribosomal RNA small subunit methyltransferase H</fullName>
        <ecNumber evidence="6">2.1.1.199</ecNumber>
    </recommendedName>
    <alternativeName>
        <fullName evidence="6">16S rRNA m(4)C1402 methyltransferase</fullName>
    </alternativeName>
    <alternativeName>
        <fullName evidence="6">rRNA (cytosine-N(4)-)-methyltransferase RsmH</fullName>
    </alternativeName>
</protein>
<evidence type="ECO:0000313" key="9">
    <source>
        <dbReference type="Proteomes" id="UP001331561"/>
    </source>
</evidence>
<keyword evidence="4 6" id="KW-0808">Transferase</keyword>
<dbReference type="NCBIfam" id="TIGR00006">
    <property type="entry name" value="16S rRNA (cytosine(1402)-N(4))-methyltransferase RsmH"/>
    <property type="match status" value="1"/>
</dbReference>
<keyword evidence="3 6" id="KW-0489">Methyltransferase</keyword>
<dbReference type="SUPFAM" id="SSF53335">
    <property type="entry name" value="S-adenosyl-L-methionine-dependent methyltransferases"/>
    <property type="match status" value="1"/>
</dbReference>
<accession>A0ABU6K3K0</accession>
<dbReference type="InterPro" id="IPR029063">
    <property type="entry name" value="SAM-dependent_MTases_sf"/>
</dbReference>
<dbReference type="Gene3D" id="1.10.150.170">
    <property type="entry name" value="Putative methyltransferase TM0872, insert domain"/>
    <property type="match status" value="1"/>
</dbReference>
<keyword evidence="9" id="KW-1185">Reference proteome</keyword>
<comment type="subcellular location">
    <subcellularLocation>
        <location evidence="6">Cytoplasm</location>
    </subcellularLocation>
</comment>
<reference evidence="8 9" key="1">
    <citation type="submission" date="2024-01" db="EMBL/GenBank/DDBJ databases">
        <title>Uliginosibacterium soil sp. nov.</title>
        <authorList>
            <person name="Lv Y."/>
        </authorList>
    </citation>
    <scope>NUCLEOTIDE SEQUENCE [LARGE SCALE GENOMIC DNA]</scope>
    <source>
        <strain evidence="8 9">H3</strain>
    </source>
</reference>
<dbReference type="PIRSF" id="PIRSF004486">
    <property type="entry name" value="MraW"/>
    <property type="match status" value="1"/>
</dbReference>
<name>A0ABU6K3K0_9RHOO</name>
<dbReference type="Gene3D" id="3.40.50.150">
    <property type="entry name" value="Vaccinia Virus protein VP39"/>
    <property type="match status" value="1"/>
</dbReference>
<evidence type="ECO:0000256" key="5">
    <source>
        <dbReference type="ARBA" id="ARBA00022691"/>
    </source>
</evidence>
<feature type="binding site" evidence="6">
    <location>
        <position position="57"/>
    </location>
    <ligand>
        <name>S-adenosyl-L-methionine</name>
        <dbReference type="ChEBI" id="CHEBI:59789"/>
    </ligand>
</feature>
<gene>
    <name evidence="6 8" type="primary">rsmH</name>
    <name evidence="8" type="ORF">VVD49_09945</name>
</gene>
<feature type="binding site" evidence="6">
    <location>
        <position position="102"/>
    </location>
    <ligand>
        <name>S-adenosyl-L-methionine</name>
        <dbReference type="ChEBI" id="CHEBI:59789"/>
    </ligand>
</feature>
<dbReference type="Proteomes" id="UP001331561">
    <property type="component" value="Unassembled WGS sequence"/>
</dbReference>
<keyword evidence="2 6" id="KW-0698">rRNA processing</keyword>
<dbReference type="InterPro" id="IPR023397">
    <property type="entry name" value="SAM-dep_MeTrfase_MraW_recog"/>
</dbReference>
<comment type="caution">
    <text evidence="8">The sequence shown here is derived from an EMBL/GenBank/DDBJ whole genome shotgun (WGS) entry which is preliminary data.</text>
</comment>
<dbReference type="PANTHER" id="PTHR11265:SF0">
    <property type="entry name" value="12S RRNA N4-METHYLCYTIDINE METHYLTRANSFERASE"/>
    <property type="match status" value="1"/>
</dbReference>
<evidence type="ECO:0000256" key="6">
    <source>
        <dbReference type="HAMAP-Rule" id="MF_01007"/>
    </source>
</evidence>
<feature type="binding site" evidence="6">
    <location>
        <position position="81"/>
    </location>
    <ligand>
        <name>S-adenosyl-L-methionine</name>
        <dbReference type="ChEBI" id="CHEBI:59789"/>
    </ligand>
</feature>
<comment type="catalytic activity">
    <reaction evidence="6">
        <text>cytidine(1402) in 16S rRNA + S-adenosyl-L-methionine = N(4)-methylcytidine(1402) in 16S rRNA + S-adenosyl-L-homocysteine + H(+)</text>
        <dbReference type="Rhea" id="RHEA:42928"/>
        <dbReference type="Rhea" id="RHEA-COMP:10286"/>
        <dbReference type="Rhea" id="RHEA-COMP:10287"/>
        <dbReference type="ChEBI" id="CHEBI:15378"/>
        <dbReference type="ChEBI" id="CHEBI:57856"/>
        <dbReference type="ChEBI" id="CHEBI:59789"/>
        <dbReference type="ChEBI" id="CHEBI:74506"/>
        <dbReference type="ChEBI" id="CHEBI:82748"/>
        <dbReference type="EC" id="2.1.1.199"/>
    </reaction>
</comment>
<dbReference type="EMBL" id="JAYXHS010000002">
    <property type="protein sequence ID" value="MEC5386047.1"/>
    <property type="molecule type" value="Genomic_DNA"/>
</dbReference>
<keyword evidence="5 6" id="KW-0949">S-adenosyl-L-methionine</keyword>
<sequence>MTGVETLKHVTVLLQEAVEALAIKPEGTYVDATFGRGGHSRAILAALGPAGRLIAFDRDPAAVAASKAIADKRFTLVHEPFSALAEELDALGVVKVDGVLMDIGVSSPQLDDPERGMSFRFDAPLDMRMDTTRGEAVSQWLARATVAEITNVVRDYGEERFAYAVAKAIDAARSGGVIATTGQLAAVVEKAVRTREPGQHPATRTFQALRIFINRELEELSLTLPQAVARLDEGGRLVVIAFHSLEDRIVKRFMRDHSRPPALPRGLPIREADRPRPALDLVGGAMRPSDAEVSANPRSRSATMRVAARTAAAFVSEAQA</sequence>
<evidence type="ECO:0000256" key="7">
    <source>
        <dbReference type="SAM" id="MobiDB-lite"/>
    </source>
</evidence>
<dbReference type="Pfam" id="PF01795">
    <property type="entry name" value="Methyltransf_5"/>
    <property type="match status" value="1"/>
</dbReference>
<feature type="binding site" evidence="6">
    <location>
        <position position="109"/>
    </location>
    <ligand>
        <name>S-adenosyl-L-methionine</name>
        <dbReference type="ChEBI" id="CHEBI:59789"/>
    </ligand>
</feature>
<keyword evidence="6" id="KW-0963">Cytoplasm</keyword>
<proteinExistence type="inferred from homology"/>
<dbReference type="RefSeq" id="WP_327599026.1">
    <property type="nucleotide sequence ID" value="NZ_JAYXHS010000002.1"/>
</dbReference>
<evidence type="ECO:0000256" key="3">
    <source>
        <dbReference type="ARBA" id="ARBA00022603"/>
    </source>
</evidence>
<evidence type="ECO:0000256" key="1">
    <source>
        <dbReference type="ARBA" id="ARBA00010396"/>
    </source>
</evidence>
<dbReference type="SUPFAM" id="SSF81799">
    <property type="entry name" value="Putative methyltransferase TM0872, insert domain"/>
    <property type="match status" value="1"/>
</dbReference>
<comment type="function">
    <text evidence="6">Specifically methylates the N4 position of cytidine in position 1402 (C1402) of 16S rRNA.</text>
</comment>
<dbReference type="GO" id="GO:0008168">
    <property type="term" value="F:methyltransferase activity"/>
    <property type="evidence" value="ECO:0007669"/>
    <property type="project" value="UniProtKB-KW"/>
</dbReference>
<comment type="similarity">
    <text evidence="1 6">Belongs to the methyltransferase superfamily. RsmH family.</text>
</comment>
<feature type="binding site" evidence="6">
    <location>
        <begin position="37"/>
        <end position="39"/>
    </location>
    <ligand>
        <name>S-adenosyl-L-methionine</name>
        <dbReference type="ChEBI" id="CHEBI:59789"/>
    </ligand>
</feature>
<evidence type="ECO:0000256" key="2">
    <source>
        <dbReference type="ARBA" id="ARBA00022552"/>
    </source>
</evidence>
<evidence type="ECO:0000313" key="8">
    <source>
        <dbReference type="EMBL" id="MEC5386047.1"/>
    </source>
</evidence>
<organism evidence="8 9">
    <name type="scientific">Uliginosibacterium silvisoli</name>
    <dbReference type="NCBI Taxonomy" id="3114758"/>
    <lineage>
        <taxon>Bacteria</taxon>
        <taxon>Pseudomonadati</taxon>
        <taxon>Pseudomonadota</taxon>
        <taxon>Betaproteobacteria</taxon>
        <taxon>Rhodocyclales</taxon>
        <taxon>Zoogloeaceae</taxon>
        <taxon>Uliginosibacterium</taxon>
    </lineage>
</organism>
<evidence type="ECO:0000256" key="4">
    <source>
        <dbReference type="ARBA" id="ARBA00022679"/>
    </source>
</evidence>
<dbReference type="PANTHER" id="PTHR11265">
    <property type="entry name" value="S-ADENOSYL-METHYLTRANSFERASE MRAW"/>
    <property type="match status" value="1"/>
</dbReference>
<feature type="region of interest" description="Disordered" evidence="7">
    <location>
        <begin position="283"/>
        <end position="302"/>
    </location>
</feature>
<dbReference type="HAMAP" id="MF_01007">
    <property type="entry name" value="16SrRNA_methyltr_H"/>
    <property type="match status" value="1"/>
</dbReference>
<dbReference type="GO" id="GO:0032259">
    <property type="term" value="P:methylation"/>
    <property type="evidence" value="ECO:0007669"/>
    <property type="project" value="UniProtKB-KW"/>
</dbReference>